<dbReference type="InterPro" id="IPR016138">
    <property type="entry name" value="Ribosome_inactivat_prot_sub1"/>
</dbReference>
<protein>
    <recommendedName>
        <fullName evidence="1">rRNA N-glycosylase</fullName>
        <ecNumber evidence="1">3.2.2.22</ecNumber>
    </recommendedName>
</protein>
<comment type="similarity">
    <text evidence="1">Belongs to the ribosome-inactivating protein family.</text>
</comment>
<dbReference type="Pfam" id="PF00161">
    <property type="entry name" value="RIP"/>
    <property type="match status" value="1"/>
</dbReference>
<dbReference type="Gene3D" id="3.40.420.10">
    <property type="entry name" value="Ricin (A subunit), domain 1"/>
    <property type="match status" value="1"/>
</dbReference>
<reference evidence="2" key="1">
    <citation type="submission" date="2020-05" db="EMBL/GenBank/DDBJ databases">
        <title>WGS assembly of Panicum virgatum.</title>
        <authorList>
            <person name="Lovell J.T."/>
            <person name="Jenkins J."/>
            <person name="Shu S."/>
            <person name="Juenger T.E."/>
            <person name="Schmutz J."/>
        </authorList>
    </citation>
    <scope>NUCLEOTIDE SEQUENCE</scope>
    <source>
        <strain evidence="2">AP13</strain>
    </source>
</reference>
<accession>A0A8T0TSM4</accession>
<dbReference type="SUPFAM" id="SSF56371">
    <property type="entry name" value="Ribosome inactivating proteins (RIP)"/>
    <property type="match status" value="1"/>
</dbReference>
<dbReference type="GO" id="GO:0090729">
    <property type="term" value="F:toxin activity"/>
    <property type="evidence" value="ECO:0007669"/>
    <property type="project" value="UniProtKB-KW"/>
</dbReference>
<keyword evidence="1" id="KW-0378">Hydrolase</keyword>
<evidence type="ECO:0000256" key="1">
    <source>
        <dbReference type="RuleBase" id="RU004915"/>
    </source>
</evidence>
<dbReference type="AlphaFoldDB" id="A0A8T0TSM4"/>
<keyword evidence="3" id="KW-1185">Reference proteome</keyword>
<dbReference type="GO" id="GO:0017148">
    <property type="term" value="P:negative regulation of translation"/>
    <property type="evidence" value="ECO:0007669"/>
    <property type="project" value="UniProtKB-KW"/>
</dbReference>
<comment type="caution">
    <text evidence="2">The sequence shown here is derived from an EMBL/GenBank/DDBJ whole genome shotgun (WGS) entry which is preliminary data.</text>
</comment>
<dbReference type="InterPro" id="IPR036041">
    <property type="entry name" value="Ribosome-inact_prot_sf"/>
</dbReference>
<dbReference type="EMBL" id="CM029042">
    <property type="protein sequence ID" value="KAG2615112.1"/>
    <property type="molecule type" value="Genomic_DNA"/>
</dbReference>
<evidence type="ECO:0000313" key="2">
    <source>
        <dbReference type="EMBL" id="KAG2615112.1"/>
    </source>
</evidence>
<dbReference type="EC" id="3.2.2.22" evidence="1"/>
<name>A0A8T0TSM4_PANVG</name>
<evidence type="ECO:0000313" key="3">
    <source>
        <dbReference type="Proteomes" id="UP000823388"/>
    </source>
</evidence>
<keyword evidence="1" id="KW-0611">Plant defense</keyword>
<keyword evidence="1" id="KW-0800">Toxin</keyword>
<sequence>MPTVSILIDEADSYLVAIRRGDGTWLKFTDRYVPAQDNAVGSIGLESSYTELARGFDRELLVFGTPTVTILYHVLRQFNPNLGLMNPNMKRQRKTLVQLAVLFCEAVRFSQMRARLQEIMEDGQSVQLPEHMWQWIQKWSTASSFALFSKRREDAGVMDDDPLELEAVESLGISSRSDLVEFLGLILHTAHVRRE</sequence>
<dbReference type="GO" id="GO:0006952">
    <property type="term" value="P:defense response"/>
    <property type="evidence" value="ECO:0007669"/>
    <property type="project" value="UniProtKB-KW"/>
</dbReference>
<gene>
    <name evidence="2" type="ORF">PVAP13_3NG031600</name>
</gene>
<comment type="catalytic activity">
    <reaction evidence="1">
        <text>Endohydrolysis of the N-glycosidic bond at one specific adenosine on the 28S rRNA.</text>
        <dbReference type="EC" id="3.2.2.22"/>
    </reaction>
</comment>
<proteinExistence type="inferred from homology"/>
<dbReference type="GO" id="GO:0030598">
    <property type="term" value="F:rRNA N-glycosylase activity"/>
    <property type="evidence" value="ECO:0007669"/>
    <property type="project" value="UniProtKB-EC"/>
</dbReference>
<dbReference type="InterPro" id="IPR001574">
    <property type="entry name" value="Ribosome_inactivat_prot"/>
</dbReference>
<dbReference type="Proteomes" id="UP000823388">
    <property type="component" value="Chromosome 3N"/>
</dbReference>
<organism evidence="2 3">
    <name type="scientific">Panicum virgatum</name>
    <name type="common">Blackwell switchgrass</name>
    <dbReference type="NCBI Taxonomy" id="38727"/>
    <lineage>
        <taxon>Eukaryota</taxon>
        <taxon>Viridiplantae</taxon>
        <taxon>Streptophyta</taxon>
        <taxon>Embryophyta</taxon>
        <taxon>Tracheophyta</taxon>
        <taxon>Spermatophyta</taxon>
        <taxon>Magnoliopsida</taxon>
        <taxon>Liliopsida</taxon>
        <taxon>Poales</taxon>
        <taxon>Poaceae</taxon>
        <taxon>PACMAD clade</taxon>
        <taxon>Panicoideae</taxon>
        <taxon>Panicodae</taxon>
        <taxon>Paniceae</taxon>
        <taxon>Panicinae</taxon>
        <taxon>Panicum</taxon>
        <taxon>Panicum sect. Hiantes</taxon>
    </lineage>
</organism>
<keyword evidence="1" id="KW-0652">Protein synthesis inhibitor</keyword>